<dbReference type="SMART" id="SM00850">
    <property type="entry name" value="LytTR"/>
    <property type="match status" value="1"/>
</dbReference>
<keyword evidence="1 6" id="KW-0238">DNA-binding</keyword>
<reference evidence="6 7" key="1">
    <citation type="submission" date="2018-04" db="EMBL/GenBank/DDBJ databases">
        <title>Complete genome uncultured novel isolate.</title>
        <authorList>
            <person name="Merlino G."/>
        </authorList>
    </citation>
    <scope>NUCLEOTIDE SEQUENCE [LARGE SCALE GENOMIC DNA]</scope>
    <source>
        <strain evidence="7">R1DC9</strain>
    </source>
</reference>
<dbReference type="AlphaFoldDB" id="A0A4D7JHY6"/>
<dbReference type="RefSeq" id="WP_137090190.1">
    <property type="nucleotide sequence ID" value="NZ_CP028923.1"/>
</dbReference>
<evidence type="ECO:0000313" key="7">
    <source>
        <dbReference type="Proteomes" id="UP000298616"/>
    </source>
</evidence>
<evidence type="ECO:0000256" key="1">
    <source>
        <dbReference type="ARBA" id="ARBA00023125"/>
    </source>
</evidence>
<evidence type="ECO:0000313" key="6">
    <source>
        <dbReference type="EMBL" id="QCK14603.1"/>
    </source>
</evidence>
<dbReference type="EMBL" id="CP028923">
    <property type="protein sequence ID" value="QCK14603.1"/>
    <property type="molecule type" value="Genomic_DNA"/>
</dbReference>
<feature type="domain" description="HTH LytTR-type" evidence="5">
    <location>
        <begin position="131"/>
        <end position="230"/>
    </location>
</feature>
<feature type="coiled-coil region" evidence="3">
    <location>
        <begin position="102"/>
        <end position="129"/>
    </location>
</feature>
<keyword evidence="7" id="KW-1185">Reference proteome</keyword>
<dbReference type="PANTHER" id="PTHR48111">
    <property type="entry name" value="REGULATOR OF RPOS"/>
    <property type="match status" value="1"/>
</dbReference>
<dbReference type="PROSITE" id="PS50110">
    <property type="entry name" value="RESPONSE_REGULATORY"/>
    <property type="match status" value="1"/>
</dbReference>
<dbReference type="SUPFAM" id="SSF52172">
    <property type="entry name" value="CheY-like"/>
    <property type="match status" value="1"/>
</dbReference>
<proteinExistence type="predicted"/>
<evidence type="ECO:0000256" key="3">
    <source>
        <dbReference type="SAM" id="Coils"/>
    </source>
</evidence>
<dbReference type="InterPro" id="IPR039420">
    <property type="entry name" value="WalR-like"/>
</dbReference>
<dbReference type="GO" id="GO:0032993">
    <property type="term" value="C:protein-DNA complex"/>
    <property type="evidence" value="ECO:0007669"/>
    <property type="project" value="TreeGrafter"/>
</dbReference>
<dbReference type="Proteomes" id="UP000298616">
    <property type="component" value="Chromosome"/>
</dbReference>
<evidence type="ECO:0000259" key="5">
    <source>
        <dbReference type="PROSITE" id="PS50930"/>
    </source>
</evidence>
<dbReference type="GO" id="GO:0000156">
    <property type="term" value="F:phosphorelay response regulator activity"/>
    <property type="evidence" value="ECO:0007669"/>
    <property type="project" value="TreeGrafter"/>
</dbReference>
<dbReference type="SMART" id="SM00448">
    <property type="entry name" value="REC"/>
    <property type="match status" value="1"/>
</dbReference>
<feature type="domain" description="Response regulatory" evidence="4">
    <location>
        <begin position="2"/>
        <end position="113"/>
    </location>
</feature>
<keyword evidence="3" id="KW-0175">Coiled coil</keyword>
<name>A0A4D7JHY6_9BACT</name>
<sequence length="230" mass="26916">MKCLIVDDEPLAIKIIDRFIDAVDDMEIVNTADNALEAYNILQREKIDVLFLDINMPELSGLDLLRTLKKKPIVVLTTAYRDYAVEGFELEVLDYLVKPIAMNRFMSTVERIRREYNKAELTNEDDQRSEFAFFKVNKKQVKVFFDEILWIESLKDYIRIVTKDKSLITHHNLNSVSKILPDNDFYRVHKSFIANMTKVSEMEGNMLLIGRQHIPVGRNFIKDIKERLLG</sequence>
<dbReference type="InterPro" id="IPR001789">
    <property type="entry name" value="Sig_transdc_resp-reg_receiver"/>
</dbReference>
<dbReference type="Pfam" id="PF00072">
    <property type="entry name" value="Response_reg"/>
    <property type="match status" value="1"/>
</dbReference>
<accession>A0A4D7JHY6</accession>
<dbReference type="GO" id="GO:0000976">
    <property type="term" value="F:transcription cis-regulatory region binding"/>
    <property type="evidence" value="ECO:0007669"/>
    <property type="project" value="TreeGrafter"/>
</dbReference>
<dbReference type="InterPro" id="IPR011006">
    <property type="entry name" value="CheY-like_superfamily"/>
</dbReference>
<dbReference type="PROSITE" id="PS50930">
    <property type="entry name" value="HTH_LYTTR"/>
    <property type="match status" value="1"/>
</dbReference>
<dbReference type="Gene3D" id="2.40.50.1020">
    <property type="entry name" value="LytTr DNA-binding domain"/>
    <property type="match status" value="1"/>
</dbReference>
<dbReference type="Gene3D" id="3.40.50.2300">
    <property type="match status" value="1"/>
</dbReference>
<dbReference type="Pfam" id="PF04397">
    <property type="entry name" value="LytTR"/>
    <property type="match status" value="1"/>
</dbReference>
<dbReference type="KEGG" id="fpf:DCC35_07525"/>
<dbReference type="PANTHER" id="PTHR48111:SF17">
    <property type="entry name" value="TRANSCRIPTIONAL REGULATORY PROTEIN YPDB"/>
    <property type="match status" value="1"/>
</dbReference>
<dbReference type="OrthoDB" id="1646880at2"/>
<gene>
    <name evidence="6" type="ORF">DCC35_07525</name>
</gene>
<dbReference type="InterPro" id="IPR007492">
    <property type="entry name" value="LytTR_DNA-bd_dom"/>
</dbReference>
<evidence type="ECO:0000256" key="2">
    <source>
        <dbReference type="PROSITE-ProRule" id="PRU00169"/>
    </source>
</evidence>
<dbReference type="GO" id="GO:0005829">
    <property type="term" value="C:cytosol"/>
    <property type="evidence" value="ECO:0007669"/>
    <property type="project" value="TreeGrafter"/>
</dbReference>
<evidence type="ECO:0000259" key="4">
    <source>
        <dbReference type="PROSITE" id="PS50110"/>
    </source>
</evidence>
<protein>
    <submittedName>
        <fullName evidence="6">DNA-binding response regulator</fullName>
    </submittedName>
</protein>
<dbReference type="GO" id="GO:0006355">
    <property type="term" value="P:regulation of DNA-templated transcription"/>
    <property type="evidence" value="ECO:0007669"/>
    <property type="project" value="TreeGrafter"/>
</dbReference>
<feature type="modified residue" description="4-aspartylphosphate" evidence="2">
    <location>
        <position position="53"/>
    </location>
</feature>
<organism evidence="6 7">
    <name type="scientific">Mangrovivirga cuniculi</name>
    <dbReference type="NCBI Taxonomy" id="2715131"/>
    <lineage>
        <taxon>Bacteria</taxon>
        <taxon>Pseudomonadati</taxon>
        <taxon>Bacteroidota</taxon>
        <taxon>Cytophagia</taxon>
        <taxon>Cytophagales</taxon>
        <taxon>Mangrovivirgaceae</taxon>
        <taxon>Mangrovivirga</taxon>
    </lineage>
</organism>
<keyword evidence="2" id="KW-0597">Phosphoprotein</keyword>